<dbReference type="Proteomes" id="UP001281761">
    <property type="component" value="Unassembled WGS sequence"/>
</dbReference>
<feature type="region of interest" description="Disordered" evidence="2">
    <location>
        <begin position="488"/>
        <end position="569"/>
    </location>
</feature>
<dbReference type="InterPro" id="IPR001841">
    <property type="entry name" value="Znf_RING"/>
</dbReference>
<keyword evidence="1" id="KW-0862">Zinc</keyword>
<keyword evidence="5" id="KW-1185">Reference proteome</keyword>
<dbReference type="InterPro" id="IPR013083">
    <property type="entry name" value="Znf_RING/FYVE/PHD"/>
</dbReference>
<evidence type="ECO:0000313" key="4">
    <source>
        <dbReference type="EMBL" id="KAK2949452.1"/>
    </source>
</evidence>
<dbReference type="SUPFAM" id="SSF57850">
    <property type="entry name" value="RING/U-box"/>
    <property type="match status" value="1"/>
</dbReference>
<protein>
    <recommendedName>
        <fullName evidence="3">RING-type domain-containing protein</fullName>
    </recommendedName>
</protein>
<dbReference type="PROSITE" id="PS50089">
    <property type="entry name" value="ZF_RING_2"/>
    <property type="match status" value="1"/>
</dbReference>
<feature type="compositionally biased region" description="Polar residues" evidence="2">
    <location>
        <begin position="549"/>
        <end position="562"/>
    </location>
</feature>
<gene>
    <name evidence="4" type="ORF">BLNAU_15648</name>
</gene>
<dbReference type="Gene3D" id="3.30.40.10">
    <property type="entry name" value="Zinc/RING finger domain, C3HC4 (zinc finger)"/>
    <property type="match status" value="1"/>
</dbReference>
<comment type="caution">
    <text evidence="4">The sequence shown here is derived from an EMBL/GenBank/DDBJ whole genome shotgun (WGS) entry which is preliminary data.</text>
</comment>
<sequence>MNDAKSRCPICRESYTRPAMLTACLHVFDLTCLLQAIELNQNVKTCPLCNTAMALILYDFDPINHTCSVLDINDIANEGTKLRTRSPVTYDQTSAQVFEEMQKQYSVHTNLKLTQMKSLLVEQPGYLSPRQRYRKVIYSESLFPVDCLTLDAMRMLDQQSLLPSLLVLSEGFIWRELQFLLDKQEVSAEVGALARLLCDQGVFSLGTALSLRSLFSSPGCAHWVLLFLRELAHFFFIVLRTPQLAINTFDSTQRYFNLTHPALPPGTEAGVVQVQSAGDALDTLYEAHTAGDEIEDFAPFVRQAEGVELADSSSVIFEATMQPVMSIPRPVRLFYAVPLPHLTQVRTVNKLKLVGLNPDEAILIGDEAGRDDSRMVLPHLTVDTLAAPQHSTHPTDSETDSLETECAAHAQPVWGIPAPILSQLENAVQMRTGQVSQHRLVPLQVVEEDAFGGVKRSLDELDESALDEQLKEMRVDDSDSDECIIVDPKSVPTWAGDRSPQPQPNIARGDPRPVEITLDSDSEDERNDETRGTVPASAPEMLLDEVATGNLQSFPSFQNRQDTIPHDPT</sequence>
<evidence type="ECO:0000259" key="3">
    <source>
        <dbReference type="PROSITE" id="PS50089"/>
    </source>
</evidence>
<evidence type="ECO:0000313" key="5">
    <source>
        <dbReference type="Proteomes" id="UP001281761"/>
    </source>
</evidence>
<feature type="domain" description="RING-type" evidence="3">
    <location>
        <begin position="8"/>
        <end position="50"/>
    </location>
</feature>
<keyword evidence="1" id="KW-0479">Metal-binding</keyword>
<feature type="compositionally biased region" description="Acidic residues" evidence="2">
    <location>
        <begin position="518"/>
        <end position="527"/>
    </location>
</feature>
<reference evidence="4 5" key="1">
    <citation type="journal article" date="2022" name="bioRxiv">
        <title>Genomics of Preaxostyla Flagellates Illuminates Evolutionary Transitions and the Path Towards Mitochondrial Loss.</title>
        <authorList>
            <person name="Novak L.V.F."/>
            <person name="Treitli S.C."/>
            <person name="Pyrih J."/>
            <person name="Halakuc P."/>
            <person name="Pipaliya S.V."/>
            <person name="Vacek V."/>
            <person name="Brzon O."/>
            <person name="Soukal P."/>
            <person name="Eme L."/>
            <person name="Dacks J.B."/>
            <person name="Karnkowska A."/>
            <person name="Elias M."/>
            <person name="Hampl V."/>
        </authorList>
    </citation>
    <scope>NUCLEOTIDE SEQUENCE [LARGE SCALE GENOMIC DNA]</scope>
    <source>
        <strain evidence="4">NAU3</strain>
        <tissue evidence="4">Gut</tissue>
    </source>
</reference>
<dbReference type="Pfam" id="PF13923">
    <property type="entry name" value="zf-C3HC4_2"/>
    <property type="match status" value="1"/>
</dbReference>
<name>A0ABQ9XFP3_9EUKA</name>
<keyword evidence="1" id="KW-0863">Zinc-finger</keyword>
<organism evidence="4 5">
    <name type="scientific">Blattamonas nauphoetae</name>
    <dbReference type="NCBI Taxonomy" id="2049346"/>
    <lineage>
        <taxon>Eukaryota</taxon>
        <taxon>Metamonada</taxon>
        <taxon>Preaxostyla</taxon>
        <taxon>Oxymonadida</taxon>
        <taxon>Blattamonas</taxon>
    </lineage>
</organism>
<dbReference type="SMART" id="SM00184">
    <property type="entry name" value="RING"/>
    <property type="match status" value="1"/>
</dbReference>
<accession>A0ABQ9XFP3</accession>
<dbReference type="EMBL" id="JARBJD010000156">
    <property type="protein sequence ID" value="KAK2949452.1"/>
    <property type="molecule type" value="Genomic_DNA"/>
</dbReference>
<proteinExistence type="predicted"/>
<evidence type="ECO:0000256" key="2">
    <source>
        <dbReference type="SAM" id="MobiDB-lite"/>
    </source>
</evidence>
<evidence type="ECO:0000256" key="1">
    <source>
        <dbReference type="PROSITE-ProRule" id="PRU00175"/>
    </source>
</evidence>